<dbReference type="GO" id="GO:0032259">
    <property type="term" value="P:methylation"/>
    <property type="evidence" value="ECO:0007669"/>
    <property type="project" value="UniProtKB-KW"/>
</dbReference>
<dbReference type="GO" id="GO:0009007">
    <property type="term" value="F:site-specific DNA-methyltransferase (adenine-specific) activity"/>
    <property type="evidence" value="ECO:0007669"/>
    <property type="project" value="UniProtKB-EC"/>
</dbReference>
<feature type="domain" description="Type I restriction modification DNA specificity" evidence="4">
    <location>
        <begin position="2"/>
        <end position="158"/>
    </location>
</feature>
<proteinExistence type="inferred from homology"/>
<keyword evidence="5" id="KW-0489">Methyltransferase</keyword>
<dbReference type="Gene3D" id="3.90.220.20">
    <property type="entry name" value="DNA methylase specificity domains"/>
    <property type="match status" value="1"/>
</dbReference>
<evidence type="ECO:0000256" key="2">
    <source>
        <dbReference type="ARBA" id="ARBA00022747"/>
    </source>
</evidence>
<keyword evidence="2" id="KW-0680">Restriction system</keyword>
<evidence type="ECO:0000256" key="3">
    <source>
        <dbReference type="ARBA" id="ARBA00023125"/>
    </source>
</evidence>
<evidence type="ECO:0000256" key="1">
    <source>
        <dbReference type="ARBA" id="ARBA00010923"/>
    </source>
</evidence>
<dbReference type="EMBL" id="CDMH01000056">
    <property type="protein sequence ID" value="CRF43028.1"/>
    <property type="molecule type" value="Genomic_DNA"/>
</dbReference>
<organism evidence="5 6">
    <name type="scientific">Helicobacter ailurogastricus</name>
    <dbReference type="NCBI Taxonomy" id="1578720"/>
    <lineage>
        <taxon>Bacteria</taxon>
        <taxon>Pseudomonadati</taxon>
        <taxon>Campylobacterota</taxon>
        <taxon>Epsilonproteobacteria</taxon>
        <taxon>Campylobacterales</taxon>
        <taxon>Helicobacteraceae</taxon>
        <taxon>Helicobacter</taxon>
    </lineage>
</organism>
<dbReference type="GO" id="GO:0003677">
    <property type="term" value="F:DNA binding"/>
    <property type="evidence" value="ECO:0007669"/>
    <property type="project" value="UniProtKB-KW"/>
</dbReference>
<dbReference type="EC" id="2.1.1.72" evidence="5"/>
<name>A0A0K2XBT8_9HELI</name>
<sequence length="204" mass="22960">MQLGGIFEVFKPTKHSHQKRLLPTEPKEGYIPAITCTTQNNGIACYMPKEGALVLENMISVGANGDAPAFYQPREFALLQDCYALKFKGKELNRLQYLFLVVCLNKVLAKFNWNNKSGWAKVSQEKILLPFAKNGEIAFEVIEVFIRELQAERLRELQAYLKVTGLEDTMLTPEEAHALNIFTNYFVWKSGGGGGGRTLNLARV</sequence>
<dbReference type="RefSeq" id="WP_197271619.1">
    <property type="nucleotide sequence ID" value="NZ_CDMH01000056.1"/>
</dbReference>
<dbReference type="Pfam" id="PF01420">
    <property type="entry name" value="Methylase_S"/>
    <property type="match status" value="1"/>
</dbReference>
<reference evidence="5 6" key="1">
    <citation type="submission" date="2014-12" db="EMBL/GenBank/DDBJ databases">
        <authorList>
            <person name="Jaenicke S."/>
        </authorList>
    </citation>
    <scope>NUCLEOTIDE SEQUENCE [LARGE SCALE GENOMIC DNA]</scope>
    <source>
        <strain evidence="5">ASB13</strain>
    </source>
</reference>
<evidence type="ECO:0000259" key="4">
    <source>
        <dbReference type="Pfam" id="PF01420"/>
    </source>
</evidence>
<dbReference type="GO" id="GO:0009307">
    <property type="term" value="P:DNA restriction-modification system"/>
    <property type="evidence" value="ECO:0007669"/>
    <property type="project" value="UniProtKB-KW"/>
</dbReference>
<evidence type="ECO:0000313" key="5">
    <source>
        <dbReference type="EMBL" id="CRF43028.1"/>
    </source>
</evidence>
<dbReference type="Proteomes" id="UP000045175">
    <property type="component" value="Unassembled WGS sequence"/>
</dbReference>
<comment type="similarity">
    <text evidence="1">Belongs to the type-I restriction system S methylase family.</text>
</comment>
<dbReference type="InterPro" id="IPR000055">
    <property type="entry name" value="Restrct_endonuc_typeI_TRD"/>
</dbReference>
<keyword evidence="3" id="KW-0238">DNA-binding</keyword>
<gene>
    <name evidence="5" type="ORF">HAL013_12510</name>
</gene>
<accession>A0A0K2XBT8</accession>
<keyword evidence="5" id="KW-0808">Transferase</keyword>
<evidence type="ECO:0000313" key="6">
    <source>
        <dbReference type="Proteomes" id="UP000045175"/>
    </source>
</evidence>
<dbReference type="InterPro" id="IPR044946">
    <property type="entry name" value="Restrct_endonuc_typeI_TRD_sf"/>
</dbReference>
<protein>
    <submittedName>
        <fullName evidence="5">Restriction enzyme BcgI alpha chain-like protein</fullName>
        <ecNumber evidence="5">2.1.1.72</ecNumber>
    </submittedName>
</protein>
<dbReference type="AlphaFoldDB" id="A0A0K2XBT8"/>